<dbReference type="EMBL" id="UFSM01000004">
    <property type="protein sequence ID" value="SUY29369.1"/>
    <property type="molecule type" value="Genomic_DNA"/>
</dbReference>
<dbReference type="AlphaFoldDB" id="A0A381IPG4"/>
<dbReference type="RefSeq" id="WP_115734605.1">
    <property type="nucleotide sequence ID" value="NZ_BAAAVY010000037.1"/>
</dbReference>
<proteinExistence type="predicted"/>
<dbReference type="Proteomes" id="UP000254701">
    <property type="component" value="Unassembled WGS sequence"/>
</dbReference>
<evidence type="ECO:0000313" key="2">
    <source>
        <dbReference type="Proteomes" id="UP000254701"/>
    </source>
</evidence>
<evidence type="ECO:0000313" key="1">
    <source>
        <dbReference type="EMBL" id="SUY29369.1"/>
    </source>
</evidence>
<sequence>MTNSEHGAGFSAAAASIAAAADEALASGTLEQISEADIAIALAALGKLYAAKVEKSDKIFPPVNQDALTATETAVLVSELLRAADLNVFDLAMWFRRAS</sequence>
<accession>A0A381IPG4</accession>
<organism evidence="1 2">
    <name type="scientific">Aminobacter aminovorans</name>
    <name type="common">Chelatobacter heintzii</name>
    <dbReference type="NCBI Taxonomy" id="83263"/>
    <lineage>
        <taxon>Bacteria</taxon>
        <taxon>Pseudomonadati</taxon>
        <taxon>Pseudomonadota</taxon>
        <taxon>Alphaproteobacteria</taxon>
        <taxon>Hyphomicrobiales</taxon>
        <taxon>Phyllobacteriaceae</taxon>
        <taxon>Aminobacter</taxon>
    </lineage>
</organism>
<reference evidence="1 2" key="1">
    <citation type="submission" date="2018-06" db="EMBL/GenBank/DDBJ databases">
        <authorList>
            <consortium name="Pathogen Informatics"/>
            <person name="Doyle S."/>
        </authorList>
    </citation>
    <scope>NUCLEOTIDE SEQUENCE [LARGE SCALE GENOMIC DNA]</scope>
    <source>
        <strain evidence="1 2">NCTC10684</strain>
    </source>
</reference>
<dbReference type="OrthoDB" id="5079244at2"/>
<name>A0A381IPG4_AMIAI</name>
<protein>
    <submittedName>
        <fullName evidence="1">Uncharacterized protein</fullName>
    </submittedName>
</protein>
<gene>
    <name evidence="1" type="ORF">NCTC10684_05602</name>
</gene>